<keyword evidence="3 8" id="KW-0329">Glyoxylate bypass</keyword>
<dbReference type="InterPro" id="IPR048356">
    <property type="entry name" value="MS_N"/>
</dbReference>
<dbReference type="NCBIfam" id="TIGR01344">
    <property type="entry name" value="malate_syn_A"/>
    <property type="match status" value="1"/>
</dbReference>
<dbReference type="FunFam" id="1.20.1220.12:FF:000001">
    <property type="entry name" value="Malate synthase"/>
    <property type="match status" value="1"/>
</dbReference>
<dbReference type="Pfam" id="PF20656">
    <property type="entry name" value="MS_N"/>
    <property type="match status" value="1"/>
</dbReference>
<keyword evidence="4 8" id="KW-0816">Tricarboxylic acid cycle</keyword>
<dbReference type="PANTHER" id="PTHR42902">
    <property type="entry name" value="MALATE SYNTHASE"/>
    <property type="match status" value="1"/>
</dbReference>
<dbReference type="InterPro" id="IPR011076">
    <property type="entry name" value="Malate_synth_sf"/>
</dbReference>
<dbReference type="InterPro" id="IPR044856">
    <property type="entry name" value="Malate_synth_C_sf"/>
</dbReference>
<keyword evidence="12" id="KW-0012">Acyltransferase</keyword>
<evidence type="ECO:0000313" key="13">
    <source>
        <dbReference type="Proteomes" id="UP000316292"/>
    </source>
</evidence>
<feature type="domain" description="Malate synthase N-terminal" evidence="10">
    <location>
        <begin position="14"/>
        <end position="72"/>
    </location>
</feature>
<proteinExistence type="inferred from homology"/>
<evidence type="ECO:0000256" key="8">
    <source>
        <dbReference type="RuleBase" id="RU000555"/>
    </source>
</evidence>
<evidence type="ECO:0000256" key="4">
    <source>
        <dbReference type="ARBA" id="ARBA00022532"/>
    </source>
</evidence>
<evidence type="ECO:0000313" key="12">
    <source>
        <dbReference type="EMBL" id="TMQ49242.1"/>
    </source>
</evidence>
<evidence type="ECO:0000256" key="2">
    <source>
        <dbReference type="ARBA" id="ARBA00012636"/>
    </source>
</evidence>
<evidence type="ECO:0000259" key="11">
    <source>
        <dbReference type="Pfam" id="PF20659"/>
    </source>
</evidence>
<dbReference type="InterPro" id="IPR001465">
    <property type="entry name" value="Malate_synthase_TIM"/>
</dbReference>
<dbReference type="GO" id="GO:0004474">
    <property type="term" value="F:malate synthase activity"/>
    <property type="evidence" value="ECO:0007669"/>
    <property type="project" value="UniProtKB-EC"/>
</dbReference>
<dbReference type="PANTHER" id="PTHR42902:SF1">
    <property type="entry name" value="MALATE SYNTHASE 1-RELATED"/>
    <property type="match status" value="1"/>
</dbReference>
<dbReference type="InterPro" id="IPR019830">
    <property type="entry name" value="Malate_synthase_CS"/>
</dbReference>
<dbReference type="EMBL" id="VBOR01000059">
    <property type="protein sequence ID" value="TMQ49242.1"/>
    <property type="molecule type" value="Genomic_DNA"/>
</dbReference>
<dbReference type="UniPathway" id="UPA00703">
    <property type="reaction ID" value="UER00720"/>
</dbReference>
<dbReference type="PROSITE" id="PS00510">
    <property type="entry name" value="MALATE_SYNTHASE"/>
    <property type="match status" value="1"/>
</dbReference>
<evidence type="ECO:0000256" key="6">
    <source>
        <dbReference type="ARBA" id="ARBA00047918"/>
    </source>
</evidence>
<evidence type="ECO:0000256" key="5">
    <source>
        <dbReference type="ARBA" id="ARBA00022679"/>
    </source>
</evidence>
<keyword evidence="5 8" id="KW-0808">Transferase</keyword>
<dbReference type="InterPro" id="IPR046363">
    <property type="entry name" value="MS_N_TIM-barrel_dom"/>
</dbReference>
<feature type="active site" description="Proton acceptor" evidence="7">
    <location>
        <position position="168"/>
    </location>
</feature>
<dbReference type="CDD" id="cd00727">
    <property type="entry name" value="malate_synt_A"/>
    <property type="match status" value="1"/>
</dbReference>
<dbReference type="Gene3D" id="3.20.20.360">
    <property type="entry name" value="Malate synthase, domain 3"/>
    <property type="match status" value="1"/>
</dbReference>
<comment type="similarity">
    <text evidence="1 8">Belongs to the malate synthase family.</text>
</comment>
<dbReference type="FunFam" id="3.20.20.360:FF:000001">
    <property type="entry name" value="Malate synthase"/>
    <property type="match status" value="1"/>
</dbReference>
<dbReference type="InterPro" id="IPR048355">
    <property type="entry name" value="MS_C"/>
</dbReference>
<evidence type="ECO:0000256" key="7">
    <source>
        <dbReference type="PIRSR" id="PIRSR001363-1"/>
    </source>
</evidence>
<comment type="catalytic activity">
    <reaction evidence="6 8">
        <text>glyoxylate + acetyl-CoA + H2O = (S)-malate + CoA + H(+)</text>
        <dbReference type="Rhea" id="RHEA:18181"/>
        <dbReference type="ChEBI" id="CHEBI:15377"/>
        <dbReference type="ChEBI" id="CHEBI:15378"/>
        <dbReference type="ChEBI" id="CHEBI:15589"/>
        <dbReference type="ChEBI" id="CHEBI:36655"/>
        <dbReference type="ChEBI" id="CHEBI:57287"/>
        <dbReference type="ChEBI" id="CHEBI:57288"/>
        <dbReference type="EC" id="2.3.3.9"/>
    </reaction>
</comment>
<evidence type="ECO:0000259" key="9">
    <source>
        <dbReference type="Pfam" id="PF01274"/>
    </source>
</evidence>
<comment type="caution">
    <text evidence="12">The sequence shown here is derived from an EMBL/GenBank/DDBJ whole genome shotgun (WGS) entry which is preliminary data.</text>
</comment>
<evidence type="ECO:0000259" key="10">
    <source>
        <dbReference type="Pfam" id="PF20656"/>
    </source>
</evidence>
<feature type="domain" description="Malate synthase TIM barrel" evidence="9">
    <location>
        <begin position="164"/>
        <end position="409"/>
    </location>
</feature>
<dbReference type="AlphaFoldDB" id="A0A538SD00"/>
<reference evidence="12 13" key="1">
    <citation type="journal article" date="2019" name="Nat. Microbiol.">
        <title>Mediterranean grassland soil C-N compound turnover is dependent on rainfall and depth, and is mediated by genomically divergent microorganisms.</title>
        <authorList>
            <person name="Diamond S."/>
            <person name="Andeer P.F."/>
            <person name="Li Z."/>
            <person name="Crits-Christoph A."/>
            <person name="Burstein D."/>
            <person name="Anantharaman K."/>
            <person name="Lane K.R."/>
            <person name="Thomas B.C."/>
            <person name="Pan C."/>
            <person name="Northen T.R."/>
            <person name="Banfield J.F."/>
        </authorList>
    </citation>
    <scope>NUCLEOTIDE SEQUENCE [LARGE SCALE GENOMIC DNA]</scope>
    <source>
        <strain evidence="12">WS_1</strain>
    </source>
</reference>
<evidence type="ECO:0000256" key="1">
    <source>
        <dbReference type="ARBA" id="ARBA00006394"/>
    </source>
</evidence>
<protein>
    <recommendedName>
        <fullName evidence="2 8">Malate synthase</fullName>
        <ecNumber evidence="2 8">2.3.3.9</ecNumber>
    </recommendedName>
</protein>
<dbReference type="Proteomes" id="UP000316292">
    <property type="component" value="Unassembled WGS sequence"/>
</dbReference>
<organism evidence="12 13">
    <name type="scientific">Eiseniibacteriota bacterium</name>
    <dbReference type="NCBI Taxonomy" id="2212470"/>
    <lineage>
        <taxon>Bacteria</taxon>
        <taxon>Candidatus Eiseniibacteriota</taxon>
    </lineage>
</organism>
<dbReference type="GO" id="GO:0006097">
    <property type="term" value="P:glyoxylate cycle"/>
    <property type="evidence" value="ECO:0007669"/>
    <property type="project" value="UniProtKB-UniPathway"/>
</dbReference>
<evidence type="ECO:0000256" key="3">
    <source>
        <dbReference type="ARBA" id="ARBA00022435"/>
    </source>
</evidence>
<name>A0A538SD00_UNCEI</name>
<accession>A0A538SD00</accession>
<dbReference type="Pfam" id="PF20659">
    <property type="entry name" value="MS_C"/>
    <property type="match status" value="1"/>
</dbReference>
<feature type="domain" description="Malate synthase C-terminal" evidence="11">
    <location>
        <begin position="414"/>
        <end position="533"/>
    </location>
</feature>
<feature type="active site" description="Proton donor" evidence="7">
    <location>
        <position position="448"/>
    </location>
</feature>
<comment type="pathway">
    <text evidence="8">Carbohydrate metabolism; glyoxylate cycle; (S)-malate from isocitrate: step 2/2.</text>
</comment>
<gene>
    <name evidence="12" type="primary">aceB</name>
    <name evidence="12" type="ORF">E6K71_05345</name>
</gene>
<sequence length="546" mass="61623">MAVRNAQQHGALVIEGPVHPRFAEVLNGEALGFLEDLARAFAPRILEALEQRQVRLERFAQGETLDFLPGTASIRAKEWKVAPLPHDLLRRTVEITGPTDRKMVINALNSGADVFMADFEDSNAPTWENLIEGQLNLRDAVRRKLSFDDPVSGKQYRLNERTAVLIVRPRGLHLPERHLSLDGAPIPGSLLDFGLYFFHNAHELLARGTGPYFYLPKLESHLEARIWNDVFLAGEEALRLEPGTIKATVLIETLPAAFEMDEILYELREHSAGLNCGRWDYIFSFIKTRQHDPRAVLPDRSQVTMEQPNMRAYTQLAVRTCHRRGVHSMGGMAAQIPIKNDEAKNKAALDKVRADKLREVRDGHDGTWVAHPGLVPIAREVFEAHMKGPNQLERLREYVNATAADLLQVPTGTRTEEGLRLNVRVGIQYIEAWLRGNGCVPLYSLMEDAATAEISRAQVWQWLHHGATLTDGRRVSPELIGTVIDDEMTRIEREIGTERFRSGRFPEARTLFEKISTAPRLETFLTLPAYEALERGLNEAARESSR</sequence>
<dbReference type="EC" id="2.3.3.9" evidence="2 8"/>
<dbReference type="Pfam" id="PF01274">
    <property type="entry name" value="MS_TIM-barrel"/>
    <property type="match status" value="1"/>
</dbReference>
<dbReference type="SUPFAM" id="SSF51645">
    <property type="entry name" value="Malate synthase G"/>
    <property type="match status" value="1"/>
</dbReference>
<dbReference type="InterPro" id="IPR006252">
    <property type="entry name" value="Malate_synthA"/>
</dbReference>
<dbReference type="PIRSF" id="PIRSF001363">
    <property type="entry name" value="Malate_synth"/>
    <property type="match status" value="1"/>
</dbReference>
<dbReference type="Gene3D" id="1.20.1220.12">
    <property type="entry name" value="Malate synthase, domain III"/>
    <property type="match status" value="1"/>
</dbReference>
<dbReference type="GO" id="GO:0005737">
    <property type="term" value="C:cytoplasm"/>
    <property type="evidence" value="ECO:0007669"/>
    <property type="project" value="TreeGrafter"/>
</dbReference>
<dbReference type="GO" id="GO:0006099">
    <property type="term" value="P:tricarboxylic acid cycle"/>
    <property type="evidence" value="ECO:0007669"/>
    <property type="project" value="UniProtKB-KW"/>
</dbReference>